<dbReference type="EMBL" id="CAJOBP010001940">
    <property type="protein sequence ID" value="CAF4323068.1"/>
    <property type="molecule type" value="Genomic_DNA"/>
</dbReference>
<accession>A0A820E7S3</accession>
<dbReference type="Proteomes" id="UP000663851">
    <property type="component" value="Unassembled WGS sequence"/>
</dbReference>
<evidence type="ECO:0000313" key="5">
    <source>
        <dbReference type="Proteomes" id="UP000663873"/>
    </source>
</evidence>
<comment type="caution">
    <text evidence="1">The sequence shown here is derived from an EMBL/GenBank/DDBJ whole genome shotgun (WGS) entry which is preliminary data.</text>
</comment>
<reference evidence="1" key="1">
    <citation type="submission" date="2021-02" db="EMBL/GenBank/DDBJ databases">
        <authorList>
            <person name="Nowell W R."/>
        </authorList>
    </citation>
    <scope>NUCLEOTIDE SEQUENCE</scope>
</reference>
<evidence type="ECO:0000313" key="1">
    <source>
        <dbReference type="EMBL" id="CAF4242209.1"/>
    </source>
</evidence>
<evidence type="ECO:0000313" key="2">
    <source>
        <dbReference type="EMBL" id="CAF4323068.1"/>
    </source>
</evidence>
<organism evidence="1 4">
    <name type="scientific">Rotaria socialis</name>
    <dbReference type="NCBI Taxonomy" id="392032"/>
    <lineage>
        <taxon>Eukaryota</taxon>
        <taxon>Metazoa</taxon>
        <taxon>Spiralia</taxon>
        <taxon>Gnathifera</taxon>
        <taxon>Rotifera</taxon>
        <taxon>Eurotatoria</taxon>
        <taxon>Bdelloidea</taxon>
        <taxon>Philodinida</taxon>
        <taxon>Philodinidae</taxon>
        <taxon>Rotaria</taxon>
    </lineage>
</organism>
<proteinExistence type="predicted"/>
<evidence type="ECO:0000313" key="3">
    <source>
        <dbReference type="EMBL" id="CAF4695541.1"/>
    </source>
</evidence>
<evidence type="ECO:0000313" key="4">
    <source>
        <dbReference type="Proteomes" id="UP000663851"/>
    </source>
</evidence>
<dbReference type="AlphaFoldDB" id="A0A820E7S3"/>
<sequence>MTFVNFNHRYNRTTFYIPINTTHIRLFSIPNRLNSNQTNVLLNFFSSSSSSLTTDPSSIASLTQPNGHRIYSKNFLPNTASTCTNHSKKCKRLKRECLQKQTIPSRLSILHAFQPLKIPMIYVLNRFTSCSDMVSCMHQIENAVTFSMYTQRDRQTNQVNYIAIEVQKVEQQNCSVLIIDFLNMPDQTTSSFAIIKFLLLSIFKDENKCFLWNDSQRHDLYALVDHQYLPQIILESIQIIQLESLFKKWYNKTYSHESNCSVLNYYSMKDEWTVLKALAYTFHEVIYASDEKLVKISKSIQVLVHCCLSITKLSLVITLDWTQEQLSQFEKYHRY</sequence>
<keyword evidence="5" id="KW-1185">Reference proteome</keyword>
<dbReference type="EMBL" id="CAJOBR010002646">
    <property type="protein sequence ID" value="CAF4695541.1"/>
    <property type="molecule type" value="Genomic_DNA"/>
</dbReference>
<dbReference type="Proteomes" id="UP000663848">
    <property type="component" value="Unassembled WGS sequence"/>
</dbReference>
<name>A0A820E7S3_9BILA</name>
<dbReference type="EMBL" id="CAJOBO010000532">
    <property type="protein sequence ID" value="CAF4242209.1"/>
    <property type="molecule type" value="Genomic_DNA"/>
</dbReference>
<dbReference type="Proteomes" id="UP000663873">
    <property type="component" value="Unassembled WGS sequence"/>
</dbReference>
<gene>
    <name evidence="1" type="ORF">HFQ381_LOCUS9917</name>
    <name evidence="3" type="ORF">QYT958_LOCUS17464</name>
    <name evidence="2" type="ORF">UJA718_LOCUS14000</name>
</gene>
<protein>
    <submittedName>
        <fullName evidence="1">Uncharacterized protein</fullName>
    </submittedName>
</protein>